<dbReference type="Proteomes" id="UP000235388">
    <property type="component" value="Unassembled WGS sequence"/>
</dbReference>
<dbReference type="EMBL" id="PGCJ01000411">
    <property type="protein sequence ID" value="PLW29422.1"/>
    <property type="molecule type" value="Genomic_DNA"/>
</dbReference>
<comment type="caution">
    <text evidence="1">The sequence shown here is derived from an EMBL/GenBank/DDBJ whole genome shotgun (WGS) entry which is preliminary data.</text>
</comment>
<name>A0A2N5TVA9_9BASI</name>
<reference evidence="1 2" key="1">
    <citation type="submission" date="2017-11" db="EMBL/GenBank/DDBJ databases">
        <title>De novo assembly and phasing of dikaryotic genomes from two isolates of Puccinia coronata f. sp. avenae, the causal agent of oat crown rust.</title>
        <authorList>
            <person name="Miller M.E."/>
            <person name="Zhang Y."/>
            <person name="Omidvar V."/>
            <person name="Sperschneider J."/>
            <person name="Schwessinger B."/>
            <person name="Raley C."/>
            <person name="Palmer J.M."/>
            <person name="Garnica D."/>
            <person name="Upadhyaya N."/>
            <person name="Rathjen J."/>
            <person name="Taylor J.M."/>
            <person name="Park R.F."/>
            <person name="Dodds P.N."/>
            <person name="Hirsch C.D."/>
            <person name="Kianian S.F."/>
            <person name="Figueroa M."/>
        </authorList>
    </citation>
    <scope>NUCLEOTIDE SEQUENCE [LARGE SCALE GENOMIC DNA]</scope>
    <source>
        <strain evidence="1">12NC29</strain>
    </source>
</reference>
<dbReference type="AlphaFoldDB" id="A0A2N5TVA9"/>
<evidence type="ECO:0000313" key="2">
    <source>
        <dbReference type="Proteomes" id="UP000235388"/>
    </source>
</evidence>
<keyword evidence="2" id="KW-1185">Reference proteome</keyword>
<evidence type="ECO:0000313" key="1">
    <source>
        <dbReference type="EMBL" id="PLW29422.1"/>
    </source>
</evidence>
<proteinExistence type="predicted"/>
<protein>
    <submittedName>
        <fullName evidence="1">Uncharacterized protein</fullName>
    </submittedName>
</protein>
<accession>A0A2N5TVA9</accession>
<organism evidence="1 2">
    <name type="scientific">Puccinia coronata f. sp. avenae</name>
    <dbReference type="NCBI Taxonomy" id="200324"/>
    <lineage>
        <taxon>Eukaryota</taxon>
        <taxon>Fungi</taxon>
        <taxon>Dikarya</taxon>
        <taxon>Basidiomycota</taxon>
        <taxon>Pucciniomycotina</taxon>
        <taxon>Pucciniomycetes</taxon>
        <taxon>Pucciniales</taxon>
        <taxon>Pucciniaceae</taxon>
        <taxon>Puccinia</taxon>
    </lineage>
</organism>
<gene>
    <name evidence="1" type="ORF">PCANC_24374</name>
</gene>
<sequence length="60" mass="6521">MVINLGDLTKLEMDTRTRTRHPEAGTCPPSRVPAGGYWVPTNRYLFAISSLVGNLFAGGD</sequence>